<sequence length="102" mass="11524">MTEDPKRAAGIVTRPATQITWPMCRAVLSHPELWATALRQMFFLAPSGWWRRAPFLPLPDAAYMRFRIVTAYGGDGSAEAQPSDLITYLRWCRAWPAATASR</sequence>
<organism evidence="1">
    <name type="scientific">freshwater metagenome</name>
    <dbReference type="NCBI Taxonomy" id="449393"/>
    <lineage>
        <taxon>unclassified sequences</taxon>
        <taxon>metagenomes</taxon>
        <taxon>ecological metagenomes</taxon>
    </lineage>
</organism>
<gene>
    <name evidence="1" type="ORF">UFOPK2766_01671</name>
</gene>
<evidence type="ECO:0000313" key="1">
    <source>
        <dbReference type="EMBL" id="CAB4751274.1"/>
    </source>
</evidence>
<dbReference type="EMBL" id="CAEZYU010000085">
    <property type="protein sequence ID" value="CAB4751274.1"/>
    <property type="molecule type" value="Genomic_DNA"/>
</dbReference>
<reference evidence="1" key="1">
    <citation type="submission" date="2020-05" db="EMBL/GenBank/DDBJ databases">
        <authorList>
            <person name="Chiriac C."/>
            <person name="Salcher M."/>
            <person name="Ghai R."/>
            <person name="Kavagutti S V."/>
        </authorList>
    </citation>
    <scope>NUCLEOTIDE SEQUENCE</scope>
</reference>
<dbReference type="AlphaFoldDB" id="A0A6J6TX35"/>
<name>A0A6J6TX35_9ZZZZ</name>
<protein>
    <submittedName>
        <fullName evidence="1">Unannotated protein</fullName>
    </submittedName>
</protein>
<proteinExistence type="predicted"/>
<accession>A0A6J6TX35</accession>